<reference evidence="2" key="1">
    <citation type="submission" date="2021-08" db="EMBL/GenBank/DDBJ databases">
        <title>WGS assembly of Ceratopteris richardii.</title>
        <authorList>
            <person name="Marchant D.B."/>
            <person name="Chen G."/>
            <person name="Jenkins J."/>
            <person name="Shu S."/>
            <person name="Leebens-Mack J."/>
            <person name="Grimwood J."/>
            <person name="Schmutz J."/>
            <person name="Soltis P."/>
            <person name="Soltis D."/>
            <person name="Chen Z.-H."/>
        </authorList>
    </citation>
    <scope>NUCLEOTIDE SEQUENCE</scope>
    <source>
        <strain evidence="2">Whitten #5841</strain>
        <tissue evidence="2">Leaf</tissue>
    </source>
</reference>
<dbReference type="Proteomes" id="UP000825935">
    <property type="component" value="Chromosome 18"/>
</dbReference>
<dbReference type="AlphaFoldDB" id="A0A8T2SR01"/>
<organism evidence="2 3">
    <name type="scientific">Ceratopteris richardii</name>
    <name type="common">Triangle waterfern</name>
    <dbReference type="NCBI Taxonomy" id="49495"/>
    <lineage>
        <taxon>Eukaryota</taxon>
        <taxon>Viridiplantae</taxon>
        <taxon>Streptophyta</taxon>
        <taxon>Embryophyta</taxon>
        <taxon>Tracheophyta</taxon>
        <taxon>Polypodiopsida</taxon>
        <taxon>Polypodiidae</taxon>
        <taxon>Polypodiales</taxon>
        <taxon>Pteridineae</taxon>
        <taxon>Pteridaceae</taxon>
        <taxon>Parkerioideae</taxon>
        <taxon>Ceratopteris</taxon>
    </lineage>
</organism>
<keyword evidence="1" id="KW-0175">Coiled coil</keyword>
<protein>
    <submittedName>
        <fullName evidence="2">Uncharacterized protein</fullName>
    </submittedName>
</protein>
<evidence type="ECO:0000313" key="3">
    <source>
        <dbReference type="Proteomes" id="UP000825935"/>
    </source>
</evidence>
<dbReference type="EMBL" id="CM035423">
    <property type="protein sequence ID" value="KAH7365079.1"/>
    <property type="molecule type" value="Genomic_DNA"/>
</dbReference>
<dbReference type="OrthoDB" id="1992336at2759"/>
<gene>
    <name evidence="2" type="ORF">KP509_18G008100</name>
</gene>
<sequence>MEGKKSFASALLHQPLSIPAPVNKPTAWESYLLQEVKKLQGEMASMKQEISKKDEQIARLQQKLDEIQGNSPQAGAESTNKVDLATQLSEVKLSSSTHFSKEVMSVVKEHELVDSNKKVIRIGGLPLGWDREDIAPELKDDCILETEVLEAQLTKVVPFINLGSPIFITPKGTQARVSYFDMSDKIAVMKQAKSLQGTKVWIADELTPLQLKNRPAELTKVREARKNGKWAVYRGGQAIIRDFHTHTT</sequence>
<keyword evidence="3" id="KW-1185">Reference proteome</keyword>
<comment type="caution">
    <text evidence="2">The sequence shown here is derived from an EMBL/GenBank/DDBJ whole genome shotgun (WGS) entry which is preliminary data.</text>
</comment>
<evidence type="ECO:0000313" key="2">
    <source>
        <dbReference type="EMBL" id="KAH7365079.1"/>
    </source>
</evidence>
<proteinExistence type="predicted"/>
<dbReference type="OMA" id="CAETNRI"/>
<feature type="coiled-coil region" evidence="1">
    <location>
        <begin position="36"/>
        <end position="70"/>
    </location>
</feature>
<evidence type="ECO:0000256" key="1">
    <source>
        <dbReference type="SAM" id="Coils"/>
    </source>
</evidence>
<accession>A0A8T2SR01</accession>
<name>A0A8T2SR01_CERRI</name>